<dbReference type="InterPro" id="IPR020103">
    <property type="entry name" value="PsdUridine_synth_cat_dom_sf"/>
</dbReference>
<dbReference type="SUPFAM" id="SSF55120">
    <property type="entry name" value="Pseudouridine synthase"/>
    <property type="match status" value="1"/>
</dbReference>
<dbReference type="Proteomes" id="UP000774750">
    <property type="component" value="Unassembled WGS sequence"/>
</dbReference>
<dbReference type="InterPro" id="IPR020095">
    <property type="entry name" value="PsdUridine_synth_TruA_C"/>
</dbReference>
<feature type="domain" description="Pseudouridine synthase I TruA alpha/beta" evidence="8">
    <location>
        <begin position="10"/>
        <end position="104"/>
    </location>
</feature>
<protein>
    <recommendedName>
        <fullName evidence="4">tRNA pseudouridine synthase A</fullName>
        <ecNumber evidence="4">5.4.99.12</ecNumber>
    </recommendedName>
    <alternativeName>
        <fullName evidence="4">tRNA pseudouridine(38-40) synthase</fullName>
    </alternativeName>
    <alternativeName>
        <fullName evidence="4">tRNA pseudouridylate synthase I</fullName>
    </alternativeName>
    <alternativeName>
        <fullName evidence="4">tRNA-uridine isomerase I</fullName>
    </alternativeName>
</protein>
<dbReference type="PANTHER" id="PTHR11142">
    <property type="entry name" value="PSEUDOURIDYLATE SYNTHASE"/>
    <property type="match status" value="1"/>
</dbReference>
<evidence type="ECO:0000313" key="9">
    <source>
        <dbReference type="EMBL" id="MBM6919765.1"/>
    </source>
</evidence>
<dbReference type="GO" id="GO:0003723">
    <property type="term" value="F:RNA binding"/>
    <property type="evidence" value="ECO:0007669"/>
    <property type="project" value="InterPro"/>
</dbReference>
<dbReference type="Gene3D" id="3.30.70.580">
    <property type="entry name" value="Pseudouridine synthase I, catalytic domain, N-terminal subdomain"/>
    <property type="match status" value="1"/>
</dbReference>
<dbReference type="HAMAP" id="MF_00171">
    <property type="entry name" value="TruA"/>
    <property type="match status" value="1"/>
</dbReference>
<dbReference type="CDD" id="cd02570">
    <property type="entry name" value="PseudoU_synth_EcTruA"/>
    <property type="match status" value="1"/>
</dbReference>
<evidence type="ECO:0000259" key="8">
    <source>
        <dbReference type="Pfam" id="PF01416"/>
    </source>
</evidence>
<comment type="subunit">
    <text evidence="4">Homodimer.</text>
</comment>
<evidence type="ECO:0000256" key="1">
    <source>
        <dbReference type="ARBA" id="ARBA00009375"/>
    </source>
</evidence>
<evidence type="ECO:0000256" key="4">
    <source>
        <dbReference type="HAMAP-Rule" id="MF_00171"/>
    </source>
</evidence>
<dbReference type="PIRSF" id="PIRSF001430">
    <property type="entry name" value="tRNA_psdUrid_synth"/>
    <property type="match status" value="1"/>
</dbReference>
<dbReference type="PANTHER" id="PTHR11142:SF0">
    <property type="entry name" value="TRNA PSEUDOURIDINE SYNTHASE-LIKE 1"/>
    <property type="match status" value="1"/>
</dbReference>
<keyword evidence="10" id="KW-1185">Reference proteome</keyword>
<evidence type="ECO:0000256" key="3">
    <source>
        <dbReference type="ARBA" id="ARBA00023235"/>
    </source>
</evidence>
<sequence length="246" mass="28267">MTKNLLVQIAYRGTNYHGFQFQTNALSITEVVQDKIEQVFGRREPIIGCSRTDAGVHANSCFFSMKTDVPFPTHKFPEVLNRILPKDIVVLSCKEVPLDFHARYCCKGKEYLYRIYNNPVKDPFLSDLALHCKFPLDCARMEENAKPLIGTHDFTSFCNPNHKEGMSTIRTISELRFIREGDMVTMKIHADGFLYNMVRIIVGTLLEMEEGRIAHGRMEEILHLLDRSKAGRTAPPYGLYLNRVDY</sequence>
<proteinExistence type="inferred from homology"/>
<evidence type="ECO:0000256" key="2">
    <source>
        <dbReference type="ARBA" id="ARBA00022694"/>
    </source>
</evidence>
<evidence type="ECO:0000256" key="6">
    <source>
        <dbReference type="PIRSR" id="PIRSR001430-2"/>
    </source>
</evidence>
<dbReference type="InterPro" id="IPR001406">
    <property type="entry name" value="PsdUridine_synth_TruA"/>
</dbReference>
<dbReference type="Gene3D" id="3.30.70.660">
    <property type="entry name" value="Pseudouridine synthase I, catalytic domain, C-terminal subdomain"/>
    <property type="match status" value="1"/>
</dbReference>
<comment type="similarity">
    <text evidence="1 4 7">Belongs to the tRNA pseudouridine synthase TruA family.</text>
</comment>
<evidence type="ECO:0000256" key="5">
    <source>
        <dbReference type="PIRSR" id="PIRSR001430-1"/>
    </source>
</evidence>
<name>A0A939BD23_9FIRM</name>
<accession>A0A939BD23</accession>
<evidence type="ECO:0000256" key="7">
    <source>
        <dbReference type="RuleBase" id="RU003792"/>
    </source>
</evidence>
<gene>
    <name evidence="4 9" type="primary">truA</name>
    <name evidence="9" type="ORF">H6A12_01105</name>
</gene>
<dbReference type="NCBIfam" id="TIGR00071">
    <property type="entry name" value="hisT_truA"/>
    <property type="match status" value="1"/>
</dbReference>
<reference evidence="9" key="1">
    <citation type="submission" date="2020-08" db="EMBL/GenBank/DDBJ databases">
        <authorList>
            <person name="Cejkova D."/>
            <person name="Kubasova T."/>
            <person name="Jahodarova E."/>
            <person name="Rychlik I."/>
        </authorList>
    </citation>
    <scope>NUCLEOTIDE SEQUENCE</scope>
    <source>
        <strain evidence="9">An559</strain>
    </source>
</reference>
<dbReference type="GO" id="GO:0160147">
    <property type="term" value="F:tRNA pseudouridine(38-40) synthase activity"/>
    <property type="evidence" value="ECO:0007669"/>
    <property type="project" value="UniProtKB-EC"/>
</dbReference>
<dbReference type="InterPro" id="IPR020094">
    <property type="entry name" value="TruA/RsuA/RluB/E/F_N"/>
</dbReference>
<dbReference type="GO" id="GO:0031119">
    <property type="term" value="P:tRNA pseudouridine synthesis"/>
    <property type="evidence" value="ECO:0007669"/>
    <property type="project" value="UniProtKB-UniRule"/>
</dbReference>
<evidence type="ECO:0000313" key="10">
    <source>
        <dbReference type="Proteomes" id="UP000774750"/>
    </source>
</evidence>
<reference evidence="9" key="2">
    <citation type="journal article" date="2021" name="Sci. Rep.">
        <title>The distribution of antibiotic resistance genes in chicken gut microbiota commensals.</title>
        <authorList>
            <person name="Juricova H."/>
            <person name="Matiasovicova J."/>
            <person name="Kubasova T."/>
            <person name="Cejkova D."/>
            <person name="Rychlik I."/>
        </authorList>
    </citation>
    <scope>NUCLEOTIDE SEQUENCE</scope>
    <source>
        <strain evidence="9">An559</strain>
    </source>
</reference>
<dbReference type="EMBL" id="JACJKY010000001">
    <property type="protein sequence ID" value="MBM6919765.1"/>
    <property type="molecule type" value="Genomic_DNA"/>
</dbReference>
<dbReference type="AlphaFoldDB" id="A0A939BD23"/>
<keyword evidence="2 4" id="KW-0819">tRNA processing</keyword>
<feature type="binding site" evidence="4 6">
    <location>
        <position position="111"/>
    </location>
    <ligand>
        <name>substrate</name>
    </ligand>
</feature>
<dbReference type="Pfam" id="PF01416">
    <property type="entry name" value="PseudoU_synth_1"/>
    <property type="match status" value="2"/>
</dbReference>
<comment type="caution">
    <text evidence="9">The sequence shown here is derived from an EMBL/GenBank/DDBJ whole genome shotgun (WGS) entry which is preliminary data.</text>
</comment>
<feature type="active site" description="Nucleophile" evidence="4 5">
    <location>
        <position position="53"/>
    </location>
</feature>
<feature type="domain" description="Pseudouridine synthase I TruA alpha/beta" evidence="8">
    <location>
        <begin position="145"/>
        <end position="246"/>
    </location>
</feature>
<organism evidence="9 10">
    <name type="scientific">Merdimmobilis hominis</name>
    <dbReference type="NCBI Taxonomy" id="2897707"/>
    <lineage>
        <taxon>Bacteria</taxon>
        <taxon>Bacillati</taxon>
        <taxon>Bacillota</taxon>
        <taxon>Clostridia</taxon>
        <taxon>Eubacteriales</taxon>
        <taxon>Oscillospiraceae</taxon>
        <taxon>Merdimmobilis</taxon>
    </lineage>
</organism>
<comment type="caution">
    <text evidence="4">Lacks conserved residue(s) required for the propagation of feature annotation.</text>
</comment>
<dbReference type="RefSeq" id="WP_204443872.1">
    <property type="nucleotide sequence ID" value="NZ_JACJKY010000001.1"/>
</dbReference>
<comment type="catalytic activity">
    <reaction evidence="4 7">
        <text>uridine(38/39/40) in tRNA = pseudouridine(38/39/40) in tRNA</text>
        <dbReference type="Rhea" id="RHEA:22376"/>
        <dbReference type="Rhea" id="RHEA-COMP:10085"/>
        <dbReference type="Rhea" id="RHEA-COMP:10087"/>
        <dbReference type="ChEBI" id="CHEBI:65314"/>
        <dbReference type="ChEBI" id="CHEBI:65315"/>
        <dbReference type="EC" id="5.4.99.12"/>
    </reaction>
</comment>
<dbReference type="EC" id="5.4.99.12" evidence="4"/>
<comment type="function">
    <text evidence="4">Formation of pseudouridine at positions 38, 39 and 40 in the anticodon stem and loop of transfer RNAs.</text>
</comment>
<dbReference type="InterPro" id="IPR020097">
    <property type="entry name" value="PsdUridine_synth_TruA_a/b_dom"/>
</dbReference>
<keyword evidence="3 4" id="KW-0413">Isomerase</keyword>